<protein>
    <recommendedName>
        <fullName evidence="4">DUF2759 domain-containing protein</fullName>
    </recommendedName>
</protein>
<gene>
    <name evidence="2" type="ordered locus">KNP414_05719</name>
</gene>
<dbReference type="PATRIC" id="fig|1036673.3.peg.5313"/>
<evidence type="ECO:0008006" key="4">
    <source>
        <dbReference type="Google" id="ProtNLM"/>
    </source>
</evidence>
<evidence type="ECO:0000313" key="3">
    <source>
        <dbReference type="Proteomes" id="UP000006620"/>
    </source>
</evidence>
<feature type="transmembrane region" description="Helical" evidence="1">
    <location>
        <begin position="6"/>
        <end position="24"/>
    </location>
</feature>
<organism evidence="2 3">
    <name type="scientific">Paenibacillus mucilaginosus (strain KNP414)</name>
    <dbReference type="NCBI Taxonomy" id="1036673"/>
    <lineage>
        <taxon>Bacteria</taxon>
        <taxon>Bacillati</taxon>
        <taxon>Bacillota</taxon>
        <taxon>Bacilli</taxon>
        <taxon>Bacillales</taxon>
        <taxon>Paenibacillaceae</taxon>
        <taxon>Paenibacillus</taxon>
    </lineage>
</organism>
<feature type="transmembrane region" description="Helical" evidence="1">
    <location>
        <begin position="31"/>
        <end position="51"/>
    </location>
</feature>
<accession>F8FMS2</accession>
<dbReference type="Proteomes" id="UP000006620">
    <property type="component" value="Chromosome"/>
</dbReference>
<evidence type="ECO:0000313" key="2">
    <source>
        <dbReference type="EMBL" id="AEI44243.1"/>
    </source>
</evidence>
<sequence length="61" mass="6927">MATIKLLLSLLVMGAFFSAAFVLFFQKRKPIAWTCIVLGFASAFLFYYAIYTGWLPLPETQ</sequence>
<dbReference type="EMBL" id="CP002869">
    <property type="protein sequence ID" value="AEI44243.1"/>
    <property type="molecule type" value="Genomic_DNA"/>
</dbReference>
<dbReference type="RefSeq" id="WP_013919396.1">
    <property type="nucleotide sequence ID" value="NC_015690.1"/>
</dbReference>
<keyword evidence="1" id="KW-0812">Transmembrane</keyword>
<reference evidence="3" key="1">
    <citation type="submission" date="2011-06" db="EMBL/GenBank/DDBJ databases">
        <title>Complete genome sequence of Paenibacillus mucilaginosus KNP414.</title>
        <authorList>
            <person name="Wang J."/>
            <person name="Hu S."/>
            <person name="Hu X."/>
            <person name="Zhang B."/>
            <person name="Dong D."/>
            <person name="Zhang S."/>
            <person name="Zhao K."/>
            <person name="Wu D."/>
        </authorList>
    </citation>
    <scope>NUCLEOTIDE SEQUENCE [LARGE SCALE GENOMIC DNA]</scope>
    <source>
        <strain evidence="3">KNP414</strain>
    </source>
</reference>
<keyword evidence="1" id="KW-0472">Membrane</keyword>
<evidence type="ECO:0000256" key="1">
    <source>
        <dbReference type="SAM" id="Phobius"/>
    </source>
</evidence>
<keyword evidence="1" id="KW-1133">Transmembrane helix</keyword>
<name>F8FMS2_PAEMK</name>
<dbReference type="AlphaFoldDB" id="F8FMS2"/>
<reference evidence="2 3" key="2">
    <citation type="journal article" date="2013" name="Genome Announc.">
        <title>Genome Sequence of Growth-Improving Paenibacillus mucilaginosus Strain KNP414.</title>
        <authorList>
            <person name="Lu J.J."/>
            <person name="Wang J.F."/>
            <person name="Hu X.F."/>
        </authorList>
    </citation>
    <scope>NUCLEOTIDE SEQUENCE [LARGE SCALE GENOMIC DNA]</scope>
    <source>
        <strain evidence="2 3">KNP414</strain>
    </source>
</reference>
<proteinExistence type="predicted"/>
<dbReference type="KEGG" id="pms:KNP414_05719"/>
<dbReference type="HOGENOM" id="CLU_2918304_0_0_9"/>